<proteinExistence type="predicted"/>
<protein>
    <submittedName>
        <fullName evidence="2">PORTAL PROTEIN</fullName>
    </submittedName>
</protein>
<evidence type="ECO:0000256" key="1">
    <source>
        <dbReference type="SAM" id="MobiDB-lite"/>
    </source>
</evidence>
<feature type="compositionally biased region" description="Basic residues" evidence="1">
    <location>
        <begin position="87"/>
        <end position="114"/>
    </location>
</feature>
<feature type="compositionally biased region" description="Basic residues" evidence="1">
    <location>
        <begin position="123"/>
        <end position="140"/>
    </location>
</feature>
<feature type="region of interest" description="Disordered" evidence="1">
    <location>
        <begin position="1"/>
        <end position="455"/>
    </location>
</feature>
<feature type="compositionally biased region" description="Polar residues" evidence="1">
    <location>
        <begin position="908"/>
        <end position="921"/>
    </location>
</feature>
<evidence type="ECO:0000313" key="2">
    <source>
        <dbReference type="EMBL" id="DAF88504.1"/>
    </source>
</evidence>
<feature type="compositionally biased region" description="Basic residues" evidence="1">
    <location>
        <begin position="47"/>
        <end position="57"/>
    </location>
</feature>
<feature type="compositionally biased region" description="Basic and acidic residues" evidence="1">
    <location>
        <begin position="34"/>
        <end position="46"/>
    </location>
</feature>
<accession>A0A8S5U224</accession>
<feature type="compositionally biased region" description="Basic residues" evidence="1">
    <location>
        <begin position="189"/>
        <end position="211"/>
    </location>
</feature>
<feature type="compositionally biased region" description="Basic residues" evidence="1">
    <location>
        <begin position="150"/>
        <end position="181"/>
    </location>
</feature>
<feature type="compositionally biased region" description="Basic residues" evidence="1">
    <location>
        <begin position="419"/>
        <end position="440"/>
    </location>
</feature>
<feature type="compositionally biased region" description="Basic residues" evidence="1">
    <location>
        <begin position="18"/>
        <end position="33"/>
    </location>
</feature>
<feature type="compositionally biased region" description="Basic residues" evidence="1">
    <location>
        <begin position="358"/>
        <end position="382"/>
    </location>
</feature>
<organism evidence="2">
    <name type="scientific">Siphoviridae sp. ctDCt3</name>
    <dbReference type="NCBI Taxonomy" id="2825385"/>
    <lineage>
        <taxon>Viruses</taxon>
        <taxon>Duplodnaviria</taxon>
        <taxon>Heunggongvirae</taxon>
        <taxon>Uroviricota</taxon>
        <taxon>Caudoviricetes</taxon>
    </lineage>
</organism>
<feature type="compositionally biased region" description="Low complexity" evidence="1">
    <location>
        <begin position="934"/>
        <end position="951"/>
    </location>
</feature>
<reference evidence="2" key="1">
    <citation type="journal article" date="2021" name="Proc. Natl. Acad. Sci. U.S.A.">
        <title>A Catalog of Tens of Thousands of Viruses from Human Metagenomes Reveals Hidden Associations with Chronic Diseases.</title>
        <authorList>
            <person name="Tisza M.J."/>
            <person name="Buck C.B."/>
        </authorList>
    </citation>
    <scope>NUCLEOTIDE SEQUENCE</scope>
    <source>
        <strain evidence="2">CtDCt3</strain>
    </source>
</reference>
<dbReference type="Pfam" id="PF05133">
    <property type="entry name" value="SPP1_portal"/>
    <property type="match status" value="1"/>
</dbReference>
<feature type="compositionally biased region" description="Basic residues" evidence="1">
    <location>
        <begin position="394"/>
        <end position="412"/>
    </location>
</feature>
<dbReference type="EMBL" id="BK015987">
    <property type="protein sequence ID" value="DAF88504.1"/>
    <property type="molecule type" value="Genomic_DNA"/>
</dbReference>
<feature type="compositionally biased region" description="Basic residues" evidence="1">
    <location>
        <begin position="324"/>
        <end position="342"/>
    </location>
</feature>
<name>A0A8S5U224_9CAUD</name>
<feature type="compositionally biased region" description="Basic and acidic residues" evidence="1">
    <location>
        <begin position="275"/>
        <end position="287"/>
    </location>
</feature>
<feature type="compositionally biased region" description="Basic and acidic residues" evidence="1">
    <location>
        <begin position="58"/>
        <end position="68"/>
    </location>
</feature>
<dbReference type="InterPro" id="IPR021145">
    <property type="entry name" value="Portal_protein_SPP1_Gp6-like"/>
</dbReference>
<feature type="region of interest" description="Disordered" evidence="1">
    <location>
        <begin position="908"/>
        <end position="951"/>
    </location>
</feature>
<feature type="compositionally biased region" description="Basic residues" evidence="1">
    <location>
        <begin position="292"/>
        <end position="309"/>
    </location>
</feature>
<sequence>MRHPLRPLAAGTADAHPRPKSRRHVRRLRRRRGVEHLPPDRQDLHRLQPRGHPVHAHPRPDRHLDRAPQPHQQQHVRPRAHPGTQPRAHRIPRPLRPHRRRARRQRHAGNHLRQRQQDTVRRTSPRLRPRQRRRRHHRVRRSTDPDRTGHQRHGARHQHQPQRARALHRHPTAPRRPRRSVHGTPPPGARRRGRYALRGILRRPRRRQRRPHPMEESQPELPAPHQRNQHAAHATPARQGQLPPRGTGHLGRDHHQPGHQPRTMGQSRHRHTQHQRTDRLRARHETRPQLAGHRRRRQPQGRHRAHRTTPLRGHPIQRHPMGGRLHRRPLAAHSKRSHRLAITRHEPAGRPQSPARESHRHQLQRHGPRLRQIPRHAQRRQTHPPAGRQSTGARHGRGQRHHTQHRQIRRRRMEPDGQRHRHKPARGMHARPLRHHHNQTRPRPSTGGHDRMNEQSISIGNPYLSTGSSSVTHIANVPDNDMADITRLLELWRNKYPRNLLRSAFYDAKQRFNNLGISIPNIVAQKAGVVVGWPQKSVRALADKSVFEGFETAAGADDHGIDEIMRMNELETDMSEAVISCYKHSCSFLTIDYDPDDNERILITPRSADWSAALWDNERRRIKAALTITDSDKWGNITAFNAWLPGRNYACMKTGYGWDAEPQYNRLDRVAVVPIVYDKQMDRPFGRSRINRALMNLTDMAMRTMVRMEASAEFYSVPKIWFLGLSRESFQQDTWSALVSSINAVSRDINGDIPELKQVSQASMQPHGDMLETIAMLASAETDIPPEQLGIRLANPTSAEALAAAENQLTRTANRQNRMFSRQLLNAMGMAVQLRDNSPQPPDLTGIRPLWAPTREVSDAARADYYTKVAGVNGDWADSDVGLSKLGLTAGELQSFRAYQQRMKAQRNIDQLKQQRMNPQDTEAADGSESESPAGTAAAAGQGVQGLPDRP</sequence>